<dbReference type="Proteomes" id="UP000789759">
    <property type="component" value="Unassembled WGS sequence"/>
</dbReference>
<protein>
    <submittedName>
        <fullName evidence="1">9040_t:CDS:1</fullName>
    </submittedName>
</protein>
<sequence>MSDSDQDSKHHDNIEKKIRLASILRIISTSELRIITSIISSRSLVIRALSSFSISLFKKIHLTV</sequence>
<evidence type="ECO:0000313" key="1">
    <source>
        <dbReference type="EMBL" id="CAG8608334.1"/>
    </source>
</evidence>
<evidence type="ECO:0000313" key="2">
    <source>
        <dbReference type="Proteomes" id="UP000789759"/>
    </source>
</evidence>
<keyword evidence="2" id="KW-1185">Reference proteome</keyword>
<dbReference type="AlphaFoldDB" id="A0A9N9GHF5"/>
<accession>A0A9N9GHF5</accession>
<gene>
    <name evidence="1" type="ORF">CPELLU_LOCUS7330</name>
</gene>
<proteinExistence type="predicted"/>
<organism evidence="1 2">
    <name type="scientific">Cetraspora pellucida</name>
    <dbReference type="NCBI Taxonomy" id="1433469"/>
    <lineage>
        <taxon>Eukaryota</taxon>
        <taxon>Fungi</taxon>
        <taxon>Fungi incertae sedis</taxon>
        <taxon>Mucoromycota</taxon>
        <taxon>Glomeromycotina</taxon>
        <taxon>Glomeromycetes</taxon>
        <taxon>Diversisporales</taxon>
        <taxon>Gigasporaceae</taxon>
        <taxon>Cetraspora</taxon>
    </lineage>
</organism>
<comment type="caution">
    <text evidence="1">The sequence shown here is derived from an EMBL/GenBank/DDBJ whole genome shotgun (WGS) entry which is preliminary data.</text>
</comment>
<name>A0A9N9GHF5_9GLOM</name>
<reference evidence="1" key="1">
    <citation type="submission" date="2021-06" db="EMBL/GenBank/DDBJ databases">
        <authorList>
            <person name="Kallberg Y."/>
            <person name="Tangrot J."/>
            <person name="Rosling A."/>
        </authorList>
    </citation>
    <scope>NUCLEOTIDE SEQUENCE</scope>
    <source>
        <strain evidence="1">FL966</strain>
    </source>
</reference>
<dbReference type="EMBL" id="CAJVQA010004870">
    <property type="protein sequence ID" value="CAG8608334.1"/>
    <property type="molecule type" value="Genomic_DNA"/>
</dbReference>